<reference evidence="2 3" key="1">
    <citation type="submission" date="2019-08" db="EMBL/GenBank/DDBJ databases">
        <title>Bradymonadales sp. TMQ2.</title>
        <authorList>
            <person name="Liang Q."/>
        </authorList>
    </citation>
    <scope>NUCLEOTIDE SEQUENCE [LARGE SCALE GENOMIC DNA]</scope>
    <source>
        <strain evidence="2 3">TMQ2</strain>
    </source>
</reference>
<gene>
    <name evidence="2" type="ORF">FRC96_08305</name>
</gene>
<dbReference type="EMBL" id="VOSL01000040">
    <property type="protein sequence ID" value="TXD37407.1"/>
    <property type="molecule type" value="Genomic_DNA"/>
</dbReference>
<dbReference type="RefSeq" id="WP_146974037.1">
    <property type="nucleotide sequence ID" value="NZ_VOSL01000040.1"/>
</dbReference>
<evidence type="ECO:0000313" key="3">
    <source>
        <dbReference type="Proteomes" id="UP000321046"/>
    </source>
</evidence>
<name>A0A5C6X7X5_9DELT</name>
<dbReference type="Proteomes" id="UP000321046">
    <property type="component" value="Unassembled WGS sequence"/>
</dbReference>
<accession>A0A5C6X7X5</accession>
<proteinExistence type="predicted"/>
<evidence type="ECO:0008006" key="4">
    <source>
        <dbReference type="Google" id="ProtNLM"/>
    </source>
</evidence>
<sequence length="496" mass="54024">MASGRQRSTCWPCLATLRATHTLLWIATLLATAGVTPLRAPADAHATTYQVRTQSRARATQHLRADRRWEASRTWTQALHLSAHDLMGDRTGRLNARLSFRYFSDAALSPELREDPRAVDRFNDLTLDLAYVDWRPFEALQLRAGRHWAGSALGVVDLDGLSAELELGEGPTRQMVRAWAGRQVDHRLGPFDPATFDVQGVPLNDPYASRAQSTLMGVALGVRHRRLHRVEVAASRSARAIAPPEGWGSTDARQIEHRFGMSALITPARSLNLSALLTFHGPARAFDRALLQGALAAGKTTTVSVGLDHRLPIFDAASIFNLFGASPRQSAYLSVMRALPAAQTSLEVRAWARAYRDAGDLLSLPDHLAPGAALGAHTRLRLFERDARLSAQFSYQTHTEGAPTGDQLLVDASLRVAATPRRLWLTARHLTLYTTGASGSRVGPGDEHRLALSTSLGAEVGLGALARLALLAEHRQGSALPSHALLYANLTLELWP</sequence>
<feature type="signal peptide" evidence="1">
    <location>
        <begin position="1"/>
        <end position="33"/>
    </location>
</feature>
<evidence type="ECO:0000256" key="1">
    <source>
        <dbReference type="SAM" id="SignalP"/>
    </source>
</evidence>
<keyword evidence="1" id="KW-0732">Signal</keyword>
<dbReference type="AlphaFoldDB" id="A0A5C6X7X5"/>
<feature type="chain" id="PRO_5022764042" description="Alginate export domain-containing protein" evidence="1">
    <location>
        <begin position="34"/>
        <end position="496"/>
    </location>
</feature>
<organism evidence="2 3">
    <name type="scientific">Lujinxingia vulgaris</name>
    <dbReference type="NCBI Taxonomy" id="2600176"/>
    <lineage>
        <taxon>Bacteria</taxon>
        <taxon>Deltaproteobacteria</taxon>
        <taxon>Bradymonadales</taxon>
        <taxon>Lujinxingiaceae</taxon>
        <taxon>Lujinxingia</taxon>
    </lineage>
</organism>
<dbReference type="OrthoDB" id="5484235at2"/>
<evidence type="ECO:0000313" key="2">
    <source>
        <dbReference type="EMBL" id="TXD37407.1"/>
    </source>
</evidence>
<comment type="caution">
    <text evidence="2">The sequence shown here is derived from an EMBL/GenBank/DDBJ whole genome shotgun (WGS) entry which is preliminary data.</text>
</comment>
<protein>
    <recommendedName>
        <fullName evidence="4">Alginate export domain-containing protein</fullName>
    </recommendedName>
</protein>